<name>A0ACB9AC42_ARCLA</name>
<comment type="caution">
    <text evidence="1">The sequence shown here is derived from an EMBL/GenBank/DDBJ whole genome shotgun (WGS) entry which is preliminary data.</text>
</comment>
<sequence length="100" mass="11523">MSIAREAKGDEEVREEGGEMGVEGEVRHKGKEEEVRGKREERLEGEIREVRENDNQEGDLEENVDAREANAECAELEEAVNQEYLQLNNTEDTRCQEEED</sequence>
<dbReference type="Proteomes" id="UP001055879">
    <property type="component" value="Linkage Group LG08"/>
</dbReference>
<dbReference type="EMBL" id="CM042054">
    <property type="protein sequence ID" value="KAI3707413.1"/>
    <property type="molecule type" value="Genomic_DNA"/>
</dbReference>
<protein>
    <submittedName>
        <fullName evidence="1">Uncharacterized protein</fullName>
    </submittedName>
</protein>
<evidence type="ECO:0000313" key="2">
    <source>
        <dbReference type="Proteomes" id="UP001055879"/>
    </source>
</evidence>
<reference evidence="1 2" key="2">
    <citation type="journal article" date="2022" name="Mol. Ecol. Resour.">
        <title>The genomes of chicory, endive, great burdock and yacon provide insights into Asteraceae paleo-polyploidization history and plant inulin production.</title>
        <authorList>
            <person name="Fan W."/>
            <person name="Wang S."/>
            <person name="Wang H."/>
            <person name="Wang A."/>
            <person name="Jiang F."/>
            <person name="Liu H."/>
            <person name="Zhao H."/>
            <person name="Xu D."/>
            <person name="Zhang Y."/>
        </authorList>
    </citation>
    <scope>NUCLEOTIDE SEQUENCE [LARGE SCALE GENOMIC DNA]</scope>
    <source>
        <strain evidence="2">cv. Niubang</strain>
    </source>
</reference>
<reference evidence="2" key="1">
    <citation type="journal article" date="2022" name="Mol. Ecol. Resour.">
        <title>The genomes of chicory, endive, great burdock and yacon provide insights into Asteraceae palaeo-polyploidization history and plant inulin production.</title>
        <authorList>
            <person name="Fan W."/>
            <person name="Wang S."/>
            <person name="Wang H."/>
            <person name="Wang A."/>
            <person name="Jiang F."/>
            <person name="Liu H."/>
            <person name="Zhao H."/>
            <person name="Xu D."/>
            <person name="Zhang Y."/>
        </authorList>
    </citation>
    <scope>NUCLEOTIDE SEQUENCE [LARGE SCALE GENOMIC DNA]</scope>
    <source>
        <strain evidence="2">cv. Niubang</strain>
    </source>
</reference>
<organism evidence="1 2">
    <name type="scientific">Arctium lappa</name>
    <name type="common">Greater burdock</name>
    <name type="synonym">Lappa major</name>
    <dbReference type="NCBI Taxonomy" id="4217"/>
    <lineage>
        <taxon>Eukaryota</taxon>
        <taxon>Viridiplantae</taxon>
        <taxon>Streptophyta</taxon>
        <taxon>Embryophyta</taxon>
        <taxon>Tracheophyta</taxon>
        <taxon>Spermatophyta</taxon>
        <taxon>Magnoliopsida</taxon>
        <taxon>eudicotyledons</taxon>
        <taxon>Gunneridae</taxon>
        <taxon>Pentapetalae</taxon>
        <taxon>asterids</taxon>
        <taxon>campanulids</taxon>
        <taxon>Asterales</taxon>
        <taxon>Asteraceae</taxon>
        <taxon>Carduoideae</taxon>
        <taxon>Cardueae</taxon>
        <taxon>Arctiinae</taxon>
        <taxon>Arctium</taxon>
    </lineage>
</organism>
<keyword evidence="2" id="KW-1185">Reference proteome</keyword>
<evidence type="ECO:0000313" key="1">
    <source>
        <dbReference type="EMBL" id="KAI3707413.1"/>
    </source>
</evidence>
<proteinExistence type="predicted"/>
<gene>
    <name evidence="1" type="ORF">L6452_25911</name>
</gene>
<accession>A0ACB9AC42</accession>